<feature type="transmembrane region" description="Helical" evidence="1">
    <location>
        <begin position="208"/>
        <end position="227"/>
    </location>
</feature>
<keyword evidence="1" id="KW-1133">Transmembrane helix</keyword>
<evidence type="ECO:0000256" key="2">
    <source>
        <dbReference type="SAM" id="SignalP"/>
    </source>
</evidence>
<feature type="signal peptide" evidence="2">
    <location>
        <begin position="1"/>
        <end position="30"/>
    </location>
</feature>
<dbReference type="EMBL" id="JAEKNS010000080">
    <property type="protein sequence ID" value="MBJ7594764.1"/>
    <property type="molecule type" value="Genomic_DNA"/>
</dbReference>
<comment type="caution">
    <text evidence="4">The sequence shown here is derived from an EMBL/GenBank/DDBJ whole genome shotgun (WGS) entry which is preliminary data.</text>
</comment>
<evidence type="ECO:0000313" key="5">
    <source>
        <dbReference type="Proteomes" id="UP000248724"/>
    </source>
</evidence>
<feature type="chain" id="PRO_5016046773" evidence="2">
    <location>
        <begin position="31"/>
        <end position="233"/>
    </location>
</feature>
<dbReference type="Proteomes" id="UP000606991">
    <property type="component" value="Unassembled WGS sequence"/>
</dbReference>
<reference evidence="4" key="2">
    <citation type="submission" date="2018-05" db="EMBL/GenBank/DDBJ databases">
        <authorList>
            <person name="Ferrari B."/>
        </authorList>
    </citation>
    <scope>NUCLEOTIDE SEQUENCE</scope>
    <source>
        <strain evidence="4">RRmetagenome_bin12</strain>
    </source>
</reference>
<accession>A0A934JWX0</accession>
<gene>
    <name evidence="4" type="ORF">DLM65_06075</name>
    <name evidence="3" type="ORF">JF886_07865</name>
</gene>
<keyword evidence="1" id="KW-0472">Membrane</keyword>
<proteinExistence type="predicted"/>
<sequence>MKTVRIIVMMALGAAGWVGGAVATASPAFASQCPSGGGTCAPDILSESGTLLASVSGTLTASGSFTATYTEDVYQSNNVFCSGCLDFLLQVKNSANSPQPIEHVNVSDFTGVLADIGENPSGASAPGSSFVNGTVAPADVSRSGSGAVITWDFTGTHELPPGATSLVLEVETNAKQFTTGTVSAQDGGVAQATGFAPNPPPPPNIAEVPFVPAMGLLGGVVVGGIALRRRHGV</sequence>
<dbReference type="RefSeq" id="WP_337311246.1">
    <property type="nucleotide sequence ID" value="NZ_JAEKNS010000080.1"/>
</dbReference>
<evidence type="ECO:0000313" key="6">
    <source>
        <dbReference type="Proteomes" id="UP000606991"/>
    </source>
</evidence>
<dbReference type="Proteomes" id="UP000248724">
    <property type="component" value="Unassembled WGS sequence"/>
</dbReference>
<accession>A0A2W6ATZ2</accession>
<evidence type="ECO:0000313" key="4">
    <source>
        <dbReference type="EMBL" id="PZR81331.1"/>
    </source>
</evidence>
<reference evidence="3 6" key="3">
    <citation type="submission" date="2020-10" db="EMBL/GenBank/DDBJ databases">
        <title>Ca. Dormibacterota MAGs.</title>
        <authorList>
            <person name="Montgomery K."/>
        </authorList>
    </citation>
    <scope>NUCLEOTIDE SEQUENCE [LARGE SCALE GENOMIC DNA]</scope>
    <source>
        <strain evidence="3">SC8812_S17_18</strain>
    </source>
</reference>
<name>A0A2W6ATZ2_9BACT</name>
<protein>
    <submittedName>
        <fullName evidence="4">Uncharacterized protein</fullName>
    </submittedName>
</protein>
<keyword evidence="2" id="KW-0732">Signal</keyword>
<evidence type="ECO:0000256" key="1">
    <source>
        <dbReference type="SAM" id="Phobius"/>
    </source>
</evidence>
<dbReference type="EMBL" id="QHBU01000116">
    <property type="protein sequence ID" value="PZR81331.1"/>
    <property type="molecule type" value="Genomic_DNA"/>
</dbReference>
<evidence type="ECO:0000313" key="3">
    <source>
        <dbReference type="EMBL" id="MBJ7594764.1"/>
    </source>
</evidence>
<dbReference type="AlphaFoldDB" id="A0A2W6ATZ2"/>
<organism evidence="4 5">
    <name type="scientific">Candidatus Aeolococcus gillhamiae</name>
    <dbReference type="NCBI Taxonomy" id="3127015"/>
    <lineage>
        <taxon>Bacteria</taxon>
        <taxon>Bacillati</taxon>
        <taxon>Candidatus Dormiibacterota</taxon>
        <taxon>Candidatus Dormibacteria</taxon>
        <taxon>Candidatus Aeolococcales</taxon>
        <taxon>Candidatus Aeolococcaceae</taxon>
        <taxon>Candidatus Aeolococcus</taxon>
    </lineage>
</organism>
<reference evidence="4 5" key="1">
    <citation type="journal article" date="2017" name="Nature">
        <title>Atmospheric trace gases support primary production in Antarctic desert surface soil.</title>
        <authorList>
            <person name="Ji M."/>
            <person name="Greening C."/>
            <person name="Vanwonterghem I."/>
            <person name="Carere C.R."/>
            <person name="Bay S.K."/>
            <person name="Steen J.A."/>
            <person name="Montgomery K."/>
            <person name="Lines T."/>
            <person name="Beardall J."/>
            <person name="van Dorst J."/>
            <person name="Snape I."/>
            <person name="Stott M.B."/>
            <person name="Hugenholtz P."/>
            <person name="Ferrari B.C."/>
        </authorList>
    </citation>
    <scope>NUCLEOTIDE SEQUENCE [LARGE SCALE GENOMIC DNA]</scope>
    <source>
        <strain evidence="4">RRmetagenome_bin12</strain>
    </source>
</reference>
<keyword evidence="1" id="KW-0812">Transmembrane</keyword>